<dbReference type="Proteomes" id="UP000318571">
    <property type="component" value="Chromosome 11"/>
</dbReference>
<evidence type="ECO:0000256" key="2">
    <source>
        <dbReference type="SAM" id="MobiDB-lite"/>
    </source>
</evidence>
<proteinExistence type="predicted"/>
<organism evidence="3 4">
    <name type="scientific">Tigriopus californicus</name>
    <name type="common">Marine copepod</name>
    <dbReference type="NCBI Taxonomy" id="6832"/>
    <lineage>
        <taxon>Eukaryota</taxon>
        <taxon>Metazoa</taxon>
        <taxon>Ecdysozoa</taxon>
        <taxon>Arthropoda</taxon>
        <taxon>Crustacea</taxon>
        <taxon>Multicrustacea</taxon>
        <taxon>Hexanauplia</taxon>
        <taxon>Copepoda</taxon>
        <taxon>Harpacticoida</taxon>
        <taxon>Harpacticidae</taxon>
        <taxon>Tigriopus</taxon>
    </lineage>
</organism>
<evidence type="ECO:0000313" key="4">
    <source>
        <dbReference type="Proteomes" id="UP000318571"/>
    </source>
</evidence>
<comment type="caution">
    <text evidence="3">The sequence shown here is derived from an EMBL/GenBank/DDBJ whole genome shotgun (WGS) entry which is preliminary data.</text>
</comment>
<keyword evidence="1" id="KW-0175">Coiled coil</keyword>
<accession>A0A553PKZ2</accession>
<dbReference type="PANTHER" id="PTHR31206">
    <property type="entry name" value="LP10445P"/>
    <property type="match status" value="1"/>
</dbReference>
<dbReference type="InterPro" id="IPR028260">
    <property type="entry name" value="FAM177"/>
</dbReference>
<protein>
    <recommendedName>
        <fullName evidence="5">Protein FAM177A1</fullName>
    </recommendedName>
</protein>
<reference evidence="3 4" key="1">
    <citation type="journal article" date="2018" name="Nat. Ecol. Evol.">
        <title>Genomic signatures of mitonuclear coevolution across populations of Tigriopus californicus.</title>
        <authorList>
            <person name="Barreto F.S."/>
            <person name="Watson E.T."/>
            <person name="Lima T.G."/>
            <person name="Willett C.S."/>
            <person name="Edmands S."/>
            <person name="Li W."/>
            <person name="Burton R.S."/>
        </authorList>
    </citation>
    <scope>NUCLEOTIDE SEQUENCE [LARGE SCALE GENOMIC DNA]</scope>
    <source>
        <strain evidence="3 4">San Diego</strain>
    </source>
</reference>
<evidence type="ECO:0000256" key="1">
    <source>
        <dbReference type="SAM" id="Coils"/>
    </source>
</evidence>
<evidence type="ECO:0000313" key="3">
    <source>
        <dbReference type="EMBL" id="TRY78343.1"/>
    </source>
</evidence>
<feature type="coiled-coil region" evidence="1">
    <location>
        <begin position="122"/>
        <end position="149"/>
    </location>
</feature>
<dbReference type="AlphaFoldDB" id="A0A553PKZ2"/>
<sequence length="244" mass="27916">MSSSLEDINLNSPVHRGTNASPEASGQDSAPKPKRVPRRIIHCSDGVIEEYSTDDEQADGSDLATESKMASPKLDTKTLAWMPWMIHHTWFAGSTILSYCDFWGEKLAWIFGITSPKYYYEIEEFKRIEEEEKERMARQDAEMQEALQLIFRNGFETRQARPKGYIFLGLVPIVVHFIHDVPGIGNTRVGNVRQRGEKRSSQAISHIQSVHMKQSKDTVKNLLQIWSYGHYHASHMRNSFLMSG</sequence>
<name>A0A553PKZ2_TIGCA</name>
<feature type="region of interest" description="Disordered" evidence="2">
    <location>
        <begin position="1"/>
        <end position="36"/>
    </location>
</feature>
<feature type="compositionally biased region" description="Polar residues" evidence="2">
    <location>
        <begin position="1"/>
        <end position="28"/>
    </location>
</feature>
<dbReference type="Pfam" id="PF14774">
    <property type="entry name" value="FAM177"/>
    <property type="match status" value="1"/>
</dbReference>
<evidence type="ECO:0008006" key="5">
    <source>
        <dbReference type="Google" id="ProtNLM"/>
    </source>
</evidence>
<keyword evidence="4" id="KW-1185">Reference proteome</keyword>
<dbReference type="EMBL" id="VCGU01000003">
    <property type="protein sequence ID" value="TRY78343.1"/>
    <property type="molecule type" value="Genomic_DNA"/>
</dbReference>
<dbReference type="PANTHER" id="PTHR31206:SF1">
    <property type="entry name" value="LP10445P"/>
    <property type="match status" value="1"/>
</dbReference>
<gene>
    <name evidence="3" type="ORF">TCAL_10847</name>
</gene>